<evidence type="ECO:0000256" key="1">
    <source>
        <dbReference type="ARBA" id="ARBA00009094"/>
    </source>
</evidence>
<keyword evidence="2" id="KW-0813">Transport</keyword>
<keyword evidence="5" id="KW-0810">Translation regulation</keyword>
<feature type="compositionally biased region" description="Low complexity" evidence="7">
    <location>
        <begin position="172"/>
        <end position="182"/>
    </location>
</feature>
<feature type="compositionally biased region" description="Basic and acidic residues" evidence="7">
    <location>
        <begin position="162"/>
        <end position="171"/>
    </location>
</feature>
<dbReference type="Gene3D" id="3.30.70.330">
    <property type="match status" value="2"/>
</dbReference>
<dbReference type="SUPFAM" id="SSF54928">
    <property type="entry name" value="RNA-binding domain, RBD"/>
    <property type="match status" value="1"/>
</dbReference>
<evidence type="ECO:0000256" key="7">
    <source>
        <dbReference type="SAM" id="MobiDB-lite"/>
    </source>
</evidence>
<keyword evidence="3" id="KW-0677">Repeat</keyword>
<evidence type="ECO:0000256" key="6">
    <source>
        <dbReference type="PROSITE-ProRule" id="PRU00176"/>
    </source>
</evidence>
<accession>A0A8C1SGU0</accession>
<dbReference type="GO" id="GO:0006417">
    <property type="term" value="P:regulation of translation"/>
    <property type="evidence" value="ECO:0007669"/>
    <property type="project" value="UniProtKB-KW"/>
</dbReference>
<dbReference type="SUPFAM" id="SSF54791">
    <property type="entry name" value="Eukaryotic type KH-domain (KH-domain type I)"/>
    <property type="match status" value="2"/>
</dbReference>
<dbReference type="Gene3D" id="3.30.310.210">
    <property type="match status" value="1"/>
</dbReference>
<dbReference type="Proteomes" id="UP000694700">
    <property type="component" value="Unplaced"/>
</dbReference>
<feature type="domain" description="RRM" evidence="8">
    <location>
        <begin position="2"/>
        <end position="75"/>
    </location>
</feature>
<name>A0A8C1SGU0_CYPCA</name>
<organism evidence="9 10">
    <name type="scientific">Cyprinus carpio</name>
    <name type="common">Common carp</name>
    <dbReference type="NCBI Taxonomy" id="7962"/>
    <lineage>
        <taxon>Eukaryota</taxon>
        <taxon>Metazoa</taxon>
        <taxon>Chordata</taxon>
        <taxon>Craniata</taxon>
        <taxon>Vertebrata</taxon>
        <taxon>Euteleostomi</taxon>
        <taxon>Actinopterygii</taxon>
        <taxon>Neopterygii</taxon>
        <taxon>Teleostei</taxon>
        <taxon>Ostariophysi</taxon>
        <taxon>Cypriniformes</taxon>
        <taxon>Cyprinidae</taxon>
        <taxon>Cyprininae</taxon>
        <taxon>Cyprinus</taxon>
    </lineage>
</organism>
<evidence type="ECO:0000256" key="5">
    <source>
        <dbReference type="ARBA" id="ARBA00022845"/>
    </source>
</evidence>
<dbReference type="GO" id="GO:0003723">
    <property type="term" value="F:RNA binding"/>
    <property type="evidence" value="ECO:0007669"/>
    <property type="project" value="UniProtKB-UniRule"/>
</dbReference>
<proteinExistence type="inferred from homology"/>
<gene>
    <name evidence="9" type="primary">igf2bp1</name>
</gene>
<dbReference type="GO" id="GO:0051028">
    <property type="term" value="P:mRNA transport"/>
    <property type="evidence" value="ECO:0007669"/>
    <property type="project" value="UniProtKB-KW"/>
</dbReference>
<evidence type="ECO:0000256" key="4">
    <source>
        <dbReference type="ARBA" id="ARBA00022816"/>
    </source>
</evidence>
<dbReference type="InterPro" id="IPR036612">
    <property type="entry name" value="KH_dom_type_1_sf"/>
</dbReference>
<dbReference type="AlphaFoldDB" id="A0A8C1SGU0"/>
<keyword evidence="6" id="KW-0694">RNA-binding</keyword>
<dbReference type="CDD" id="cd12630">
    <property type="entry name" value="RRM2_IGF2BP3"/>
    <property type="match status" value="1"/>
</dbReference>
<dbReference type="InterPro" id="IPR004088">
    <property type="entry name" value="KH_dom_type_1"/>
</dbReference>
<dbReference type="CDD" id="cd22490">
    <property type="entry name" value="KH-I_IGF2BP1_rpt1"/>
    <property type="match status" value="1"/>
</dbReference>
<dbReference type="PROSITE" id="PS50084">
    <property type="entry name" value="KH_TYPE_1"/>
    <property type="match status" value="2"/>
</dbReference>
<evidence type="ECO:0000256" key="3">
    <source>
        <dbReference type="ARBA" id="ARBA00022737"/>
    </source>
</evidence>
<dbReference type="InterPro" id="IPR035979">
    <property type="entry name" value="RBD_domain_sf"/>
</dbReference>
<dbReference type="FunFam" id="3.30.1370.10:FF:000027">
    <property type="entry name" value="insulin-like growth factor 2 mRNA-binding protein 3 isoform X1"/>
    <property type="match status" value="1"/>
</dbReference>
<dbReference type="Pfam" id="PF00076">
    <property type="entry name" value="RRM_1"/>
    <property type="match status" value="2"/>
</dbReference>
<feature type="region of interest" description="Disordered" evidence="7">
    <location>
        <begin position="154"/>
        <end position="197"/>
    </location>
</feature>
<evidence type="ECO:0000313" key="10">
    <source>
        <dbReference type="Proteomes" id="UP000694700"/>
    </source>
</evidence>
<feature type="domain" description="RRM" evidence="8">
    <location>
        <begin position="81"/>
        <end position="156"/>
    </location>
</feature>
<feature type="region of interest" description="Disordered" evidence="7">
    <location>
        <begin position="354"/>
        <end position="393"/>
    </location>
</feature>
<dbReference type="PANTHER" id="PTHR10288">
    <property type="entry name" value="KH DOMAIN CONTAINING RNA BINDING PROTEIN"/>
    <property type="match status" value="1"/>
</dbReference>
<dbReference type="SMART" id="SM00360">
    <property type="entry name" value="RRM"/>
    <property type="match status" value="2"/>
</dbReference>
<dbReference type="FunFam" id="3.30.70.330:FF:000203">
    <property type="entry name" value="insulin-like growth factor 2 mRNA-binding protein 1"/>
    <property type="match status" value="1"/>
</dbReference>
<dbReference type="InterPro" id="IPR004087">
    <property type="entry name" value="KH_dom"/>
</dbReference>
<dbReference type="PROSITE" id="PS50102">
    <property type="entry name" value="RRM"/>
    <property type="match status" value="2"/>
</dbReference>
<dbReference type="InterPro" id="IPR012677">
    <property type="entry name" value="Nucleotide-bd_a/b_plait_sf"/>
</dbReference>
<protein>
    <recommendedName>
        <fullName evidence="8">RRM domain-containing protein</fullName>
    </recommendedName>
</protein>
<dbReference type="SMART" id="SM00322">
    <property type="entry name" value="KH"/>
    <property type="match status" value="2"/>
</dbReference>
<evidence type="ECO:0000313" key="9">
    <source>
        <dbReference type="Ensembl" id="ENSCCRP00015007774.1"/>
    </source>
</evidence>
<comment type="similarity">
    <text evidence="1">Belongs to the RRM IMP/VICKZ family.</text>
</comment>
<reference evidence="9" key="1">
    <citation type="submission" date="2025-08" db="UniProtKB">
        <authorList>
            <consortium name="Ensembl"/>
        </authorList>
    </citation>
    <scope>IDENTIFICATION</scope>
</reference>
<dbReference type="Pfam" id="PF00013">
    <property type="entry name" value="KH_1"/>
    <property type="match status" value="2"/>
</dbReference>
<evidence type="ECO:0000256" key="2">
    <source>
        <dbReference type="ARBA" id="ARBA00022448"/>
    </source>
</evidence>
<dbReference type="FunFam" id="3.30.70.330:FF:000099">
    <property type="entry name" value="insulin-like growth factor 2 mRNA-binding protein 3 isoform X1"/>
    <property type="match status" value="1"/>
</dbReference>
<evidence type="ECO:0000259" key="8">
    <source>
        <dbReference type="PROSITE" id="PS50102"/>
    </source>
</evidence>
<keyword evidence="4" id="KW-0509">mRNA transport</keyword>
<sequence>MNKLYIGNLNENVTAEDLVKTFEDHKIQYSGQFLMKTGYAFVDCPDDQWAMKAIETFSGKVELHGKRIEVEHSVPKKQRTRKLQIRNIPPHLQWEVLDGLLAQYGAVENCEQVNTDSETAVVNVTYGTREQARQAIQKLNGYQFENNALRVSYIPDENSDVDSQRGPDNGRRPGYGPRGNSRQMSPGSGIPSKHQHPDIPLRLLVPTQYVGAIIGKEGATIRNITKQTQSKIDVHRKENAGAAEKPISIHSTQEGCSAACRMILEIMNQEAKDTKTADEVPLKVLAHNNFVGRLIGKEGRNLKKVNELQNLTAAEVVVPREQTPDEHDQVIVKIIGHFYASQLAQRKIRDILTQVKQQQKGGTAGTGGPQGPHPQGMPELGTPQGLAQEPRRK</sequence>
<dbReference type="InterPro" id="IPR000504">
    <property type="entry name" value="RRM_dom"/>
</dbReference>
<dbReference type="Ensembl" id="ENSCCRT00015008097.1">
    <property type="protein sequence ID" value="ENSCCRP00015007774.1"/>
    <property type="gene ID" value="ENSCCRG00015001987.1"/>
</dbReference>